<dbReference type="GO" id="GO:0071025">
    <property type="term" value="P:RNA surveillance"/>
    <property type="evidence" value="ECO:0007669"/>
    <property type="project" value="InterPro"/>
</dbReference>
<dbReference type="InterPro" id="IPR029064">
    <property type="entry name" value="Ribosomal_eL30-like_sf"/>
</dbReference>
<dbReference type="GO" id="GO:0046872">
    <property type="term" value="F:metal ion binding"/>
    <property type="evidence" value="ECO:0007669"/>
    <property type="project" value="UniProtKB-KW"/>
</dbReference>
<dbReference type="Gene3D" id="3.30.1330.30">
    <property type="match status" value="1"/>
</dbReference>
<dbReference type="InterPro" id="IPR005142">
    <property type="entry name" value="eRF1_3"/>
</dbReference>
<dbReference type="InterPro" id="IPR058547">
    <property type="entry name" value="Pelota_N"/>
</dbReference>
<dbReference type="GO" id="GO:0005737">
    <property type="term" value="C:cytoplasm"/>
    <property type="evidence" value="ECO:0007669"/>
    <property type="project" value="UniProtKB-SubCell"/>
</dbReference>
<dbReference type="InterPro" id="IPR004405">
    <property type="entry name" value="TF_pelota"/>
</dbReference>
<dbReference type="SUPFAM" id="SSF159065">
    <property type="entry name" value="Dom34/Pelota N-terminal domain-like"/>
    <property type="match status" value="1"/>
</dbReference>
<dbReference type="Gene3D" id="2.30.30.870">
    <property type="entry name" value="Pelota, domain A"/>
    <property type="match status" value="1"/>
</dbReference>
<accession>A0A7G2ETT4</accession>
<name>A0A7G2ETT4_ARATH</name>
<dbReference type="SUPFAM" id="SSF55315">
    <property type="entry name" value="L30e-like"/>
    <property type="match status" value="1"/>
</dbReference>
<evidence type="ECO:0000256" key="2">
    <source>
        <dbReference type="ARBA" id="ARBA00004496"/>
    </source>
</evidence>
<dbReference type="SUPFAM" id="SSF53137">
    <property type="entry name" value="Translational machinery components"/>
    <property type="match status" value="1"/>
</dbReference>
<evidence type="ECO:0000313" key="7">
    <source>
        <dbReference type="EMBL" id="CAD5326174.1"/>
    </source>
</evidence>
<dbReference type="Gene3D" id="3.30.420.60">
    <property type="entry name" value="eRF1 domain 2"/>
    <property type="match status" value="1"/>
</dbReference>
<dbReference type="Pfam" id="PF03465">
    <property type="entry name" value="eRF1_3"/>
    <property type="match status" value="1"/>
</dbReference>
<evidence type="ECO:0000256" key="4">
    <source>
        <dbReference type="ARBA" id="ARBA00022490"/>
    </source>
</evidence>
<dbReference type="InterPro" id="IPR042226">
    <property type="entry name" value="eFR1_2_sf"/>
</dbReference>
<dbReference type="Proteomes" id="UP000516314">
    <property type="component" value="Chromosome 3"/>
</dbReference>
<evidence type="ECO:0000256" key="3">
    <source>
        <dbReference type="ARBA" id="ARBA00009504"/>
    </source>
</evidence>
<protein>
    <submittedName>
        <fullName evidence="7">(thale cress) hypothetical protein</fullName>
    </submittedName>
</protein>
<evidence type="ECO:0000256" key="5">
    <source>
        <dbReference type="ARBA" id="ARBA00022723"/>
    </source>
</evidence>
<comment type="subcellular location">
    <subcellularLocation>
        <location evidence="2">Cytoplasm</location>
    </subcellularLocation>
</comment>
<dbReference type="SMART" id="SM01194">
    <property type="entry name" value="eRF1_1"/>
    <property type="match status" value="1"/>
</dbReference>
<comment type="similarity">
    <text evidence="3">Belongs to the eukaryotic release factor 1 family. Pelota subfamily.</text>
</comment>
<reference evidence="7 8" key="1">
    <citation type="submission" date="2020-09" db="EMBL/GenBank/DDBJ databases">
        <authorList>
            <person name="Ashkenazy H."/>
        </authorList>
    </citation>
    <scope>NUCLEOTIDE SEQUENCE [LARGE SCALE GENOMIC DNA]</scope>
    <source>
        <strain evidence="8">cv. Cdm-0</strain>
    </source>
</reference>
<dbReference type="PANTHER" id="PTHR10853:SF0">
    <property type="entry name" value="PROTEIN PELOTA HOMOLOG"/>
    <property type="match status" value="1"/>
</dbReference>
<evidence type="ECO:0000256" key="1">
    <source>
        <dbReference type="ARBA" id="ARBA00001968"/>
    </source>
</evidence>
<dbReference type="InterPro" id="IPR038069">
    <property type="entry name" value="Pelota/DOM34_N"/>
</dbReference>
<dbReference type="EMBL" id="LR881468">
    <property type="protein sequence ID" value="CAD5326174.1"/>
    <property type="molecule type" value="Genomic_DNA"/>
</dbReference>
<comment type="cofactor">
    <cofactor evidence="1">
        <name>a divalent metal cation</name>
        <dbReference type="ChEBI" id="CHEBI:60240"/>
    </cofactor>
</comment>
<evidence type="ECO:0000259" key="6">
    <source>
        <dbReference type="SMART" id="SM01194"/>
    </source>
</evidence>
<dbReference type="GO" id="GO:0070966">
    <property type="term" value="P:nuclear-transcribed mRNA catabolic process, no-go decay"/>
    <property type="evidence" value="ECO:0007669"/>
    <property type="project" value="InterPro"/>
</dbReference>
<keyword evidence="5" id="KW-0479">Metal-binding</keyword>
<dbReference type="GO" id="GO:0070481">
    <property type="term" value="P:nuclear-transcribed mRNA catabolic process, non-stop decay"/>
    <property type="evidence" value="ECO:0007669"/>
    <property type="project" value="InterPro"/>
</dbReference>
<dbReference type="PANTHER" id="PTHR10853">
    <property type="entry name" value="PELOTA"/>
    <property type="match status" value="1"/>
</dbReference>
<dbReference type="Pfam" id="PF26356">
    <property type="entry name" value="Pelota_N"/>
    <property type="match status" value="1"/>
</dbReference>
<dbReference type="InterPro" id="IPR005140">
    <property type="entry name" value="eRF1_Pelota-like_N"/>
</dbReference>
<dbReference type="FunFam" id="3.30.1330.30:FF:000008">
    <property type="entry name" value="Protein pelota homolog"/>
    <property type="match status" value="1"/>
</dbReference>
<sequence length="366" mass="41303">MKIIRKDFVRNGPGSVKMMAEDSDDLWYTYNLIGPEDSVMAITFRKVGGEGRDSTPSLSRIESKDLGKKRSFTRTERVKLKLEVQVEEVDYDKDGDVMRIRGKNIMENEHVRIGAFHTLEIELKRPFLLRKENWDSLALDTLKQASDLAASADLAVVLMQEGLAQIFLAGKSVKSCGARIKTSIPWKHGAGTAGYESVLKKFFENVVQAFLKHVDFSVVRCAVIASPGFTKDQFHRHLLLEAERRQLRPILENKSHTKAAKEVKALNDFCTMFTNDPNRACYGPKHVEVAHERMAIQTLLIIDGLFRNSDVKTRKKYVDFVESVKDSGGEVFIFSSMHASGEQLAQHTGIAAILRFPLPDLEDIEM</sequence>
<dbReference type="FunFam" id="2.30.30.870:FF:000002">
    <property type="entry name" value="Protein pelota homolog"/>
    <property type="match status" value="1"/>
</dbReference>
<dbReference type="Pfam" id="PF03464">
    <property type="entry name" value="eRF1_2"/>
    <property type="match status" value="1"/>
</dbReference>
<evidence type="ECO:0000313" key="8">
    <source>
        <dbReference type="Proteomes" id="UP000516314"/>
    </source>
</evidence>
<keyword evidence="4" id="KW-0963">Cytoplasm</keyword>
<proteinExistence type="inferred from homology"/>
<feature type="domain" description="eRF1/Pelota-like N-terminal" evidence="6">
    <location>
        <begin position="1"/>
        <end position="147"/>
    </location>
</feature>
<organism evidence="7 8">
    <name type="scientific">Arabidopsis thaliana</name>
    <name type="common">Mouse-ear cress</name>
    <dbReference type="NCBI Taxonomy" id="3702"/>
    <lineage>
        <taxon>Eukaryota</taxon>
        <taxon>Viridiplantae</taxon>
        <taxon>Streptophyta</taxon>
        <taxon>Embryophyta</taxon>
        <taxon>Tracheophyta</taxon>
        <taxon>Spermatophyta</taxon>
        <taxon>Magnoliopsida</taxon>
        <taxon>eudicotyledons</taxon>
        <taxon>Gunneridae</taxon>
        <taxon>Pentapetalae</taxon>
        <taxon>rosids</taxon>
        <taxon>malvids</taxon>
        <taxon>Brassicales</taxon>
        <taxon>Brassicaceae</taxon>
        <taxon>Camelineae</taxon>
        <taxon>Arabidopsis</taxon>
    </lineage>
</organism>
<gene>
    <name evidence="7" type="ORF">AT9943_LOCUS13959</name>
</gene>
<dbReference type="AlphaFoldDB" id="A0A7G2ETT4"/>
<dbReference type="InterPro" id="IPR005141">
    <property type="entry name" value="eRF1_2"/>
</dbReference>